<dbReference type="InterPro" id="IPR052659">
    <property type="entry name" value="Nectin/PVR"/>
</dbReference>
<keyword evidence="2" id="KW-1133">Transmembrane helix</keyword>
<proteinExistence type="predicted"/>
<accession>A0A9D3SAS2</accession>
<gene>
    <name evidence="3" type="ORF">ANANG_G00005810</name>
</gene>
<dbReference type="Proteomes" id="UP001044222">
    <property type="component" value="Unassembled WGS sequence"/>
</dbReference>
<evidence type="ECO:0000256" key="1">
    <source>
        <dbReference type="SAM" id="MobiDB-lite"/>
    </source>
</evidence>
<feature type="compositionally biased region" description="Basic and acidic residues" evidence="1">
    <location>
        <begin position="189"/>
        <end position="214"/>
    </location>
</feature>
<organism evidence="3 4">
    <name type="scientific">Anguilla anguilla</name>
    <name type="common">European freshwater eel</name>
    <name type="synonym">Muraena anguilla</name>
    <dbReference type="NCBI Taxonomy" id="7936"/>
    <lineage>
        <taxon>Eukaryota</taxon>
        <taxon>Metazoa</taxon>
        <taxon>Chordata</taxon>
        <taxon>Craniata</taxon>
        <taxon>Vertebrata</taxon>
        <taxon>Euteleostomi</taxon>
        <taxon>Actinopterygii</taxon>
        <taxon>Neopterygii</taxon>
        <taxon>Teleostei</taxon>
        <taxon>Anguilliformes</taxon>
        <taxon>Anguillidae</taxon>
        <taxon>Anguilla</taxon>
    </lineage>
</organism>
<keyword evidence="2" id="KW-0812">Transmembrane</keyword>
<feature type="region of interest" description="Disordered" evidence="1">
    <location>
        <begin position="130"/>
        <end position="236"/>
    </location>
</feature>
<feature type="region of interest" description="Disordered" evidence="1">
    <location>
        <begin position="84"/>
        <end position="109"/>
    </location>
</feature>
<keyword evidence="2" id="KW-0472">Membrane</keyword>
<dbReference type="AlphaFoldDB" id="A0A9D3SAS2"/>
<dbReference type="PANTHER" id="PTHR47387:SF1">
    <property type="entry name" value="NECTIN-2"/>
    <property type="match status" value="1"/>
</dbReference>
<keyword evidence="4" id="KW-1185">Reference proteome</keyword>
<comment type="caution">
    <text evidence="3">The sequence shown here is derived from an EMBL/GenBank/DDBJ whole genome shotgun (WGS) entry which is preliminary data.</text>
</comment>
<reference evidence="3" key="1">
    <citation type="submission" date="2021-01" db="EMBL/GenBank/DDBJ databases">
        <title>A chromosome-scale assembly of European eel, Anguilla anguilla.</title>
        <authorList>
            <person name="Henkel C."/>
            <person name="Jong-Raadsen S.A."/>
            <person name="Dufour S."/>
            <person name="Weltzien F.-A."/>
            <person name="Palstra A.P."/>
            <person name="Pelster B."/>
            <person name="Spaink H.P."/>
            <person name="Van Den Thillart G.E."/>
            <person name="Jansen H."/>
            <person name="Zahm M."/>
            <person name="Klopp C."/>
            <person name="Cedric C."/>
            <person name="Louis A."/>
            <person name="Berthelot C."/>
            <person name="Parey E."/>
            <person name="Roest Crollius H."/>
            <person name="Montfort J."/>
            <person name="Robinson-Rechavi M."/>
            <person name="Bucao C."/>
            <person name="Bouchez O."/>
            <person name="Gislard M."/>
            <person name="Lluch J."/>
            <person name="Milhes M."/>
            <person name="Lampietro C."/>
            <person name="Lopez Roques C."/>
            <person name="Donnadieu C."/>
            <person name="Braasch I."/>
            <person name="Desvignes T."/>
            <person name="Postlethwait J."/>
            <person name="Bobe J."/>
            <person name="Guiguen Y."/>
            <person name="Dirks R."/>
        </authorList>
    </citation>
    <scope>NUCLEOTIDE SEQUENCE</scope>
    <source>
        <strain evidence="3">Tag_6206</strain>
        <tissue evidence="3">Liver</tissue>
    </source>
</reference>
<evidence type="ECO:0000313" key="3">
    <source>
        <dbReference type="EMBL" id="KAG5856227.1"/>
    </source>
</evidence>
<feature type="transmembrane region" description="Helical" evidence="2">
    <location>
        <begin position="59"/>
        <end position="80"/>
    </location>
</feature>
<sequence>MPETVQRKGNKLVVLKVDDRVNTTFVCEVKNRLGVGKDQVTVVVRVNRLPMKGATTGSIIGAIIGVIILLALIATAVVMIRKHRNKSKDVDGPPNYKPPPPNKTGGSVEHLAASRENVTEALPLNMYYETNGEPVTNLDGYSDEEPGYNDDSGHEGAPSGLEESALHPRDEVPEEHLYVTPIDVDYPGGEEHPGREEYRGGEEYPGGEEYRGGEDEAEPNPAPSRGDSFMSPAMYV</sequence>
<protein>
    <submittedName>
        <fullName evidence="3">Uncharacterized protein</fullName>
    </submittedName>
</protein>
<evidence type="ECO:0000256" key="2">
    <source>
        <dbReference type="SAM" id="Phobius"/>
    </source>
</evidence>
<feature type="compositionally biased region" description="Basic and acidic residues" evidence="1">
    <location>
        <begin position="164"/>
        <end position="177"/>
    </location>
</feature>
<evidence type="ECO:0000313" key="4">
    <source>
        <dbReference type="Proteomes" id="UP001044222"/>
    </source>
</evidence>
<dbReference type="EMBL" id="JAFIRN010000001">
    <property type="protein sequence ID" value="KAG5856227.1"/>
    <property type="molecule type" value="Genomic_DNA"/>
</dbReference>
<name>A0A9D3SAS2_ANGAN</name>
<dbReference type="PANTHER" id="PTHR47387">
    <property type="entry name" value="NECTIN-2"/>
    <property type="match status" value="1"/>
</dbReference>